<dbReference type="Gene3D" id="2.50.20.20">
    <property type="match status" value="1"/>
</dbReference>
<evidence type="ECO:0000313" key="3">
    <source>
        <dbReference type="EMBL" id="GCD97519.1"/>
    </source>
</evidence>
<dbReference type="PROSITE" id="PS51257">
    <property type="entry name" value="PROKAR_LIPOPROTEIN"/>
    <property type="match status" value="1"/>
</dbReference>
<proteinExistence type="predicted"/>
<feature type="compositionally biased region" description="Polar residues" evidence="1">
    <location>
        <begin position="32"/>
        <end position="54"/>
    </location>
</feature>
<dbReference type="Proteomes" id="UP000286931">
    <property type="component" value="Unassembled WGS sequence"/>
</dbReference>
<dbReference type="EMBL" id="BIFH01000024">
    <property type="protein sequence ID" value="GCD97519.1"/>
    <property type="molecule type" value="Genomic_DNA"/>
</dbReference>
<keyword evidence="2" id="KW-0732">Signal</keyword>
<reference evidence="3 4" key="1">
    <citation type="submission" date="2018-12" db="EMBL/GenBank/DDBJ databases">
        <title>Draft genome sequence of Embleya hyalina NBRC 13850T.</title>
        <authorList>
            <person name="Komaki H."/>
            <person name="Hosoyama A."/>
            <person name="Kimura A."/>
            <person name="Ichikawa N."/>
            <person name="Tamura T."/>
        </authorList>
    </citation>
    <scope>NUCLEOTIDE SEQUENCE [LARGE SCALE GENOMIC DNA]</scope>
    <source>
        <strain evidence="3 4">NBRC 13850</strain>
    </source>
</reference>
<keyword evidence="3" id="KW-0449">Lipoprotein</keyword>
<comment type="caution">
    <text evidence="3">The sequence shown here is derived from an EMBL/GenBank/DDBJ whole genome shotgun (WGS) entry which is preliminary data.</text>
</comment>
<sequence length="280" mass="29407">MRRSRVGRHRVGAVVAVCVSLAALSACGSESSPLSAIEKSTPTAPVTGSPTSGLDETVRNEDLDVGELARRAKQSAANIKTVHVVADIVSDGKGTKLDLKVDRGSEDFQGTIEQNGVRLEVRRVGDDMYVRGDEQAYRSLVGTVDGELAAKLLAGKWLKGDANSEKLRGVRSITTVADPGAALKDFPEDGVKLPVETINNRRMIPLTGPPGRDDGKVYIEAQGGKPYPVLIVSKGSKSSGSISYGDFDVPVKVTVPAAADVIEIPDRSTTSSTPKPGSTA</sequence>
<evidence type="ECO:0000256" key="2">
    <source>
        <dbReference type="SAM" id="SignalP"/>
    </source>
</evidence>
<name>A0A401YSF8_9ACTN</name>
<dbReference type="RefSeq" id="WP_126639487.1">
    <property type="nucleotide sequence ID" value="NZ_BIFH01000024.1"/>
</dbReference>
<keyword evidence="4" id="KW-1185">Reference proteome</keyword>
<accession>A0A401YSF8</accession>
<feature type="chain" id="PRO_5039267129" evidence="2">
    <location>
        <begin position="29"/>
        <end position="280"/>
    </location>
</feature>
<protein>
    <submittedName>
        <fullName evidence="3">Lipoprotein</fullName>
    </submittedName>
</protein>
<organism evidence="3 4">
    <name type="scientific">Embleya hyalina</name>
    <dbReference type="NCBI Taxonomy" id="516124"/>
    <lineage>
        <taxon>Bacteria</taxon>
        <taxon>Bacillati</taxon>
        <taxon>Actinomycetota</taxon>
        <taxon>Actinomycetes</taxon>
        <taxon>Kitasatosporales</taxon>
        <taxon>Streptomycetaceae</taxon>
        <taxon>Embleya</taxon>
    </lineage>
</organism>
<feature type="region of interest" description="Disordered" evidence="1">
    <location>
        <begin position="32"/>
        <end position="57"/>
    </location>
</feature>
<feature type="signal peptide" evidence="2">
    <location>
        <begin position="1"/>
        <end position="28"/>
    </location>
</feature>
<dbReference type="OrthoDB" id="3745543at2"/>
<gene>
    <name evidence="3" type="ORF">EHYA_05212</name>
</gene>
<evidence type="ECO:0000256" key="1">
    <source>
        <dbReference type="SAM" id="MobiDB-lite"/>
    </source>
</evidence>
<evidence type="ECO:0000313" key="4">
    <source>
        <dbReference type="Proteomes" id="UP000286931"/>
    </source>
</evidence>
<dbReference type="AlphaFoldDB" id="A0A401YSF8"/>